<dbReference type="GeneID" id="26515908"/>
<reference evidence="1 2" key="1">
    <citation type="submission" date="2015-10" db="EMBL/GenBank/DDBJ databases">
        <authorList>
            <person name="Aldkheil E."/>
            <person name="Dickey R."/>
            <person name="Jurgensen S."/>
            <person name="Medrano J."/>
            <person name="Morvay M."/>
            <person name="Nguyen B."/>
            <person name="Nguyen D."/>
            <person name="Orlandi D."/>
            <person name="Suphphatthanaworakul T."/>
            <person name="Weeks-Galindo C."/>
            <person name="Delesalle V.A."/>
            <person name="Bradley K.W."/>
            <person name="Asai D.J."/>
            <person name="Bowman C.A."/>
            <person name="Russell D.A."/>
            <person name="Pope W.H."/>
            <person name="Jacobs-Sera D."/>
            <person name="Hendrix R.W."/>
            <person name="Hatfull G.F."/>
        </authorList>
    </citation>
    <scope>NUCLEOTIDE SEQUENCE [LARGE SCALE GENOMIC DNA]</scope>
</reference>
<evidence type="ECO:0000313" key="1">
    <source>
        <dbReference type="EMBL" id="ALM02211.1"/>
    </source>
</evidence>
<name>A0A0S1S1U6_9CAUD</name>
<gene>
    <name evidence="1" type="ORF">SEA_SPARKDEHLILY_62</name>
</gene>
<keyword evidence="2" id="KW-1185">Reference proteome</keyword>
<protein>
    <recommendedName>
        <fullName evidence="3">MPME2 protein</fullName>
    </recommendedName>
</protein>
<dbReference type="OrthoDB" id="12192at10239"/>
<dbReference type="Proteomes" id="UP000202242">
    <property type="component" value="Segment"/>
</dbReference>
<dbReference type="RefSeq" id="YP_009187218.1">
    <property type="nucleotide sequence ID" value="NC_028654.1"/>
</dbReference>
<organism evidence="1 2">
    <name type="scientific">Mycobacterium phage Sparkdehlily</name>
    <dbReference type="NCBI Taxonomy" id="1739966"/>
    <lineage>
        <taxon>Viruses</taxon>
        <taxon>Duplodnaviria</taxon>
        <taxon>Heunggongvirae</taxon>
        <taxon>Uroviricota</taxon>
        <taxon>Caudoviricetes</taxon>
        <taxon>Gracegardnervirinae</taxon>
        <taxon>Cheoctovirus</taxon>
        <taxon>Cheoctovirus sparkdehlily</taxon>
    </lineage>
</organism>
<proteinExistence type="predicted"/>
<dbReference type="KEGG" id="vg:26515908"/>
<evidence type="ECO:0008006" key="3">
    <source>
        <dbReference type="Google" id="ProtNLM"/>
    </source>
</evidence>
<accession>A0A0S1S1U6</accession>
<dbReference type="EMBL" id="KT895280">
    <property type="protein sequence ID" value="ALM02211.1"/>
    <property type="molecule type" value="Genomic_DNA"/>
</dbReference>
<sequence length="132" mass="15248">MARSYYSAHMFPITENRREGMTMKASTQGTDIPHLSSEHRDRAWRDRFNARWHHDYGGWIRTRPQDDASTFALIPDERYGPFVEDHSCPYCLAIHQPQECPVLSRYAGRAIASDYDTTPKNTQADTAADDLR</sequence>
<evidence type="ECO:0000313" key="2">
    <source>
        <dbReference type="Proteomes" id="UP000202242"/>
    </source>
</evidence>